<proteinExistence type="predicted"/>
<dbReference type="SUPFAM" id="SSF140931">
    <property type="entry name" value="Fic-like"/>
    <property type="match status" value="1"/>
</dbReference>
<comment type="catalytic activity">
    <reaction evidence="6">
        <text>L-threonyl-[protein] + ATP = 3-O-(5'-adenylyl)-L-threonyl-[protein] + diphosphate</text>
        <dbReference type="Rhea" id="RHEA:54292"/>
        <dbReference type="Rhea" id="RHEA-COMP:11060"/>
        <dbReference type="Rhea" id="RHEA-COMP:13847"/>
        <dbReference type="ChEBI" id="CHEBI:30013"/>
        <dbReference type="ChEBI" id="CHEBI:30616"/>
        <dbReference type="ChEBI" id="CHEBI:33019"/>
        <dbReference type="ChEBI" id="CHEBI:138113"/>
        <dbReference type="EC" id="2.7.7.108"/>
    </reaction>
</comment>
<dbReference type="KEGG" id="cmiu:B1H56_08930"/>
<dbReference type="PATRIC" id="fig|626937.4.peg.1836"/>
<reference evidence="9 10" key="1">
    <citation type="submission" date="2016-02" db="EMBL/GenBank/DDBJ databases">
        <authorList>
            <person name="Wen L."/>
            <person name="He K."/>
            <person name="Yang H."/>
        </authorList>
    </citation>
    <scope>NUCLEOTIDE SEQUENCE [LARGE SCALE GENOMIC DNA]</scope>
    <source>
        <strain evidence="9 10">DSM 22607</strain>
    </source>
</reference>
<dbReference type="AlphaFoldDB" id="A0A136Q3J2"/>
<dbReference type="PROSITE" id="PS51459">
    <property type="entry name" value="FIDO"/>
    <property type="match status" value="1"/>
</dbReference>
<dbReference type="STRING" id="626937.HMPREF3293_01857"/>
<evidence type="ECO:0000256" key="3">
    <source>
        <dbReference type="ARBA" id="ARBA00022741"/>
    </source>
</evidence>
<dbReference type="InterPro" id="IPR003812">
    <property type="entry name" value="Fido"/>
</dbReference>
<keyword evidence="2" id="KW-0548">Nucleotidyltransferase</keyword>
<dbReference type="EC" id="2.7.7.108" evidence="5"/>
<feature type="domain" description="Fido" evidence="8">
    <location>
        <begin position="49"/>
        <end position="197"/>
    </location>
</feature>
<dbReference type="EMBL" id="LSZW01000062">
    <property type="protein sequence ID" value="KXK65268.1"/>
    <property type="molecule type" value="Genomic_DNA"/>
</dbReference>
<dbReference type="GO" id="GO:0070733">
    <property type="term" value="F:AMPylase activity"/>
    <property type="evidence" value="ECO:0007669"/>
    <property type="project" value="UniProtKB-EC"/>
</dbReference>
<evidence type="ECO:0000313" key="9">
    <source>
        <dbReference type="EMBL" id="KXK65268.1"/>
    </source>
</evidence>
<evidence type="ECO:0000313" key="10">
    <source>
        <dbReference type="Proteomes" id="UP000070366"/>
    </source>
</evidence>
<evidence type="ECO:0000256" key="7">
    <source>
        <dbReference type="ARBA" id="ARBA00048696"/>
    </source>
</evidence>
<name>A0A136Q3J2_9FIRM</name>
<dbReference type="OrthoDB" id="9813719at2"/>
<gene>
    <name evidence="9" type="ORF">HMPREF3293_01857</name>
</gene>
<sequence>MPDPYTYPGTNILINKFDIRDGQLLTEKENDLVYINLVTAEQYLSGKEFTVDLLKKLHYYLFGDIYEWAGQFRTINIRKAERVLDGMSVEYTDYTLLEKETARIIAALQNIEWEHLETEDCADTFTKCFAELWKLHPFREGNTRTITTFMLSFLGSKNIDINVALFSEYSSYVRDSLVMASIQPYQEYQHLYKIILDAMTNHAEPERMDNSKRQDYSHINDYDVKEYHYELFETEE</sequence>
<keyword evidence="1" id="KW-0808">Transferase</keyword>
<dbReference type="Gene3D" id="1.10.3290.10">
    <property type="entry name" value="Fido-like domain"/>
    <property type="match status" value="1"/>
</dbReference>
<keyword evidence="10" id="KW-1185">Reference proteome</keyword>
<keyword evidence="4" id="KW-0067">ATP-binding</keyword>
<protein>
    <recommendedName>
        <fullName evidence="5">protein adenylyltransferase</fullName>
        <ecNumber evidence="5">2.7.7.108</ecNumber>
    </recommendedName>
</protein>
<dbReference type="Pfam" id="PF02661">
    <property type="entry name" value="Fic"/>
    <property type="match status" value="1"/>
</dbReference>
<dbReference type="InterPro" id="IPR036597">
    <property type="entry name" value="Fido-like_dom_sf"/>
</dbReference>
<dbReference type="GO" id="GO:0051302">
    <property type="term" value="P:regulation of cell division"/>
    <property type="evidence" value="ECO:0007669"/>
    <property type="project" value="TreeGrafter"/>
</dbReference>
<dbReference type="RefSeq" id="WP_066522507.1">
    <property type="nucleotide sequence ID" value="NZ_CABMOF010000008.1"/>
</dbReference>
<evidence type="ECO:0000256" key="4">
    <source>
        <dbReference type="ARBA" id="ARBA00022840"/>
    </source>
</evidence>
<evidence type="ECO:0000259" key="8">
    <source>
        <dbReference type="PROSITE" id="PS51459"/>
    </source>
</evidence>
<evidence type="ECO:0000256" key="1">
    <source>
        <dbReference type="ARBA" id="ARBA00022679"/>
    </source>
</evidence>
<comment type="catalytic activity">
    <reaction evidence="7">
        <text>L-tyrosyl-[protein] + ATP = O-(5'-adenylyl)-L-tyrosyl-[protein] + diphosphate</text>
        <dbReference type="Rhea" id="RHEA:54288"/>
        <dbReference type="Rhea" id="RHEA-COMP:10136"/>
        <dbReference type="Rhea" id="RHEA-COMP:13846"/>
        <dbReference type="ChEBI" id="CHEBI:30616"/>
        <dbReference type="ChEBI" id="CHEBI:33019"/>
        <dbReference type="ChEBI" id="CHEBI:46858"/>
        <dbReference type="ChEBI" id="CHEBI:83624"/>
        <dbReference type="EC" id="2.7.7.108"/>
    </reaction>
</comment>
<dbReference type="GO" id="GO:0005524">
    <property type="term" value="F:ATP binding"/>
    <property type="evidence" value="ECO:0007669"/>
    <property type="project" value="UniProtKB-KW"/>
</dbReference>
<dbReference type="PANTHER" id="PTHR39560">
    <property type="entry name" value="PROTEIN ADENYLYLTRANSFERASE FIC-RELATED"/>
    <property type="match status" value="1"/>
</dbReference>
<evidence type="ECO:0000256" key="2">
    <source>
        <dbReference type="ARBA" id="ARBA00022695"/>
    </source>
</evidence>
<dbReference type="PANTHER" id="PTHR39560:SF1">
    <property type="entry name" value="PROTEIN ADENYLYLTRANSFERASE FIC-RELATED"/>
    <property type="match status" value="1"/>
</dbReference>
<evidence type="ECO:0000256" key="5">
    <source>
        <dbReference type="ARBA" id="ARBA00034531"/>
    </source>
</evidence>
<organism evidence="9 10">
    <name type="scientific">Christensenella minuta</name>
    <dbReference type="NCBI Taxonomy" id="626937"/>
    <lineage>
        <taxon>Bacteria</taxon>
        <taxon>Bacillati</taxon>
        <taxon>Bacillota</taxon>
        <taxon>Clostridia</taxon>
        <taxon>Christensenellales</taxon>
        <taxon>Christensenellaceae</taxon>
        <taxon>Christensenella</taxon>
    </lineage>
</organism>
<comment type="caution">
    <text evidence="9">The sequence shown here is derived from an EMBL/GenBank/DDBJ whole genome shotgun (WGS) entry which is preliminary data.</text>
</comment>
<evidence type="ECO:0000256" key="6">
    <source>
        <dbReference type="ARBA" id="ARBA00047939"/>
    </source>
</evidence>
<accession>A0A136Q3J2</accession>
<dbReference type="Proteomes" id="UP000070366">
    <property type="component" value="Unassembled WGS sequence"/>
</dbReference>
<keyword evidence="3" id="KW-0547">Nucleotide-binding</keyword>